<dbReference type="EMBL" id="JAAMPC010000005">
    <property type="protein sequence ID" value="KAG2312529.1"/>
    <property type="molecule type" value="Genomic_DNA"/>
</dbReference>
<name>A0A8X7VJS4_BRACI</name>
<keyword evidence="3" id="KW-1185">Reference proteome</keyword>
<evidence type="ECO:0000313" key="3">
    <source>
        <dbReference type="Proteomes" id="UP000886595"/>
    </source>
</evidence>
<comment type="caution">
    <text evidence="2">The sequence shown here is derived from an EMBL/GenBank/DDBJ whole genome shotgun (WGS) entry which is preliminary data.</text>
</comment>
<feature type="compositionally biased region" description="Polar residues" evidence="1">
    <location>
        <begin position="11"/>
        <end position="24"/>
    </location>
</feature>
<accession>A0A8X7VJS4</accession>
<feature type="region of interest" description="Disordered" evidence="1">
    <location>
        <begin position="1"/>
        <end position="24"/>
    </location>
</feature>
<evidence type="ECO:0000313" key="2">
    <source>
        <dbReference type="EMBL" id="KAG2312529.1"/>
    </source>
</evidence>
<organism evidence="2 3">
    <name type="scientific">Brassica carinata</name>
    <name type="common">Ethiopian mustard</name>
    <name type="synonym">Abyssinian cabbage</name>
    <dbReference type="NCBI Taxonomy" id="52824"/>
    <lineage>
        <taxon>Eukaryota</taxon>
        <taxon>Viridiplantae</taxon>
        <taxon>Streptophyta</taxon>
        <taxon>Embryophyta</taxon>
        <taxon>Tracheophyta</taxon>
        <taxon>Spermatophyta</taxon>
        <taxon>Magnoliopsida</taxon>
        <taxon>eudicotyledons</taxon>
        <taxon>Gunneridae</taxon>
        <taxon>Pentapetalae</taxon>
        <taxon>rosids</taxon>
        <taxon>malvids</taxon>
        <taxon>Brassicales</taxon>
        <taxon>Brassicaceae</taxon>
        <taxon>Brassiceae</taxon>
        <taxon>Brassica</taxon>
    </lineage>
</organism>
<reference evidence="2 3" key="1">
    <citation type="submission" date="2020-02" db="EMBL/GenBank/DDBJ databases">
        <authorList>
            <person name="Ma Q."/>
            <person name="Huang Y."/>
            <person name="Song X."/>
            <person name="Pei D."/>
        </authorList>
    </citation>
    <scope>NUCLEOTIDE SEQUENCE [LARGE SCALE GENOMIC DNA]</scope>
    <source>
        <strain evidence="2">Sxm20200214</strain>
        <tissue evidence="2">Leaf</tissue>
    </source>
</reference>
<sequence length="79" mass="8902">MKGLSKLPTLPVNQNHGCTGQNDEPRVINQNQGFMGQNYELKTDHVIPEGPEVYKRIIERLLANCGVKVDRKNTGEKKL</sequence>
<protein>
    <submittedName>
        <fullName evidence="2">Uncharacterized protein</fullName>
    </submittedName>
</protein>
<proteinExistence type="predicted"/>
<gene>
    <name evidence="2" type="ORF">Bca52824_024086</name>
</gene>
<dbReference type="Proteomes" id="UP000886595">
    <property type="component" value="Unassembled WGS sequence"/>
</dbReference>
<evidence type="ECO:0000256" key="1">
    <source>
        <dbReference type="SAM" id="MobiDB-lite"/>
    </source>
</evidence>
<dbReference type="AlphaFoldDB" id="A0A8X7VJS4"/>